<dbReference type="NCBIfam" id="TIGR00035">
    <property type="entry name" value="asp_race"/>
    <property type="match status" value="1"/>
</dbReference>
<dbReference type="GeneID" id="54558941"/>
<evidence type="ECO:0000256" key="1">
    <source>
        <dbReference type="ARBA" id="ARBA00007847"/>
    </source>
</evidence>
<gene>
    <name evidence="3" type="ORF">M409DRAFT_21037</name>
</gene>
<protein>
    <recommendedName>
        <fullName evidence="5">Aspartate racemase</fullName>
    </recommendedName>
</protein>
<evidence type="ECO:0000313" key="3">
    <source>
        <dbReference type="EMBL" id="KAF2169026.1"/>
    </source>
</evidence>
<evidence type="ECO:0000313" key="4">
    <source>
        <dbReference type="Proteomes" id="UP000799537"/>
    </source>
</evidence>
<comment type="similarity">
    <text evidence="1">Belongs to the aspartate/glutamate racemases family.</text>
</comment>
<keyword evidence="2" id="KW-0413">Isomerase</keyword>
<reference evidence="3" key="1">
    <citation type="journal article" date="2020" name="Stud. Mycol.">
        <title>101 Dothideomycetes genomes: a test case for predicting lifestyles and emergence of pathogens.</title>
        <authorList>
            <person name="Haridas S."/>
            <person name="Albert R."/>
            <person name="Binder M."/>
            <person name="Bloem J."/>
            <person name="Labutti K."/>
            <person name="Salamov A."/>
            <person name="Andreopoulos B."/>
            <person name="Baker S."/>
            <person name="Barry K."/>
            <person name="Bills G."/>
            <person name="Bluhm B."/>
            <person name="Cannon C."/>
            <person name="Castanera R."/>
            <person name="Culley D."/>
            <person name="Daum C."/>
            <person name="Ezra D."/>
            <person name="Gonzalez J."/>
            <person name="Henrissat B."/>
            <person name="Kuo A."/>
            <person name="Liang C."/>
            <person name="Lipzen A."/>
            <person name="Lutzoni F."/>
            <person name="Magnuson J."/>
            <person name="Mondo S."/>
            <person name="Nolan M."/>
            <person name="Ohm R."/>
            <person name="Pangilinan J."/>
            <person name="Park H.-J."/>
            <person name="Ramirez L."/>
            <person name="Alfaro M."/>
            <person name="Sun H."/>
            <person name="Tritt A."/>
            <person name="Yoshinaga Y."/>
            <person name="Zwiers L.-H."/>
            <person name="Turgeon B."/>
            <person name="Goodwin S."/>
            <person name="Spatafora J."/>
            <person name="Crous P."/>
            <person name="Grigoriev I."/>
        </authorList>
    </citation>
    <scope>NUCLEOTIDE SEQUENCE</scope>
    <source>
        <strain evidence="3">ATCC 36951</strain>
    </source>
</reference>
<evidence type="ECO:0008006" key="5">
    <source>
        <dbReference type="Google" id="ProtNLM"/>
    </source>
</evidence>
<dbReference type="Gene3D" id="3.40.50.1860">
    <property type="match status" value="2"/>
</dbReference>
<dbReference type="GO" id="GO:0047661">
    <property type="term" value="F:amino-acid racemase activity"/>
    <property type="evidence" value="ECO:0007669"/>
    <property type="project" value="InterPro"/>
</dbReference>
<accession>A0A6A6CU72</accession>
<dbReference type="RefSeq" id="XP_033669915.1">
    <property type="nucleotide sequence ID" value="XM_033805669.1"/>
</dbReference>
<dbReference type="InterPro" id="IPR015942">
    <property type="entry name" value="Asp/Glu/hydantoin_racemase"/>
</dbReference>
<name>A0A6A6CU72_ZASCE</name>
<dbReference type="PANTHER" id="PTHR21198:SF7">
    <property type="entry name" value="ASPARTATE-GLUTAMATE RACEMASE FAMILY"/>
    <property type="match status" value="1"/>
</dbReference>
<dbReference type="InterPro" id="IPR004380">
    <property type="entry name" value="Asp_race"/>
</dbReference>
<dbReference type="PANTHER" id="PTHR21198">
    <property type="entry name" value="GLUTAMATE RACEMASE"/>
    <property type="match status" value="1"/>
</dbReference>
<dbReference type="AlphaFoldDB" id="A0A6A6CU72"/>
<organism evidence="3 4">
    <name type="scientific">Zasmidium cellare ATCC 36951</name>
    <dbReference type="NCBI Taxonomy" id="1080233"/>
    <lineage>
        <taxon>Eukaryota</taxon>
        <taxon>Fungi</taxon>
        <taxon>Dikarya</taxon>
        <taxon>Ascomycota</taxon>
        <taxon>Pezizomycotina</taxon>
        <taxon>Dothideomycetes</taxon>
        <taxon>Dothideomycetidae</taxon>
        <taxon>Mycosphaerellales</taxon>
        <taxon>Mycosphaerellaceae</taxon>
        <taxon>Zasmidium</taxon>
    </lineage>
</organism>
<evidence type="ECO:0000256" key="2">
    <source>
        <dbReference type="ARBA" id="ARBA00023235"/>
    </source>
</evidence>
<keyword evidence="4" id="KW-1185">Reference proteome</keyword>
<dbReference type="OrthoDB" id="187836at2759"/>
<dbReference type="Proteomes" id="UP000799537">
    <property type="component" value="Unassembled WGS sequence"/>
</dbReference>
<sequence>MKTVALLGGMTYEASAVYYKVINDHIRQRLGGRFSAPLLLHSFNFQPLLEHMNQGRWDSVVEIFASALSHMKAAGAEAFVICANYPHKVAERVSELSSLEFLHIADFTAEEILRKGQRRIGLLGTRMVMEEGYIKDRMRDKFGVEVLVPEDQETRDRVHSELMDNLPSGRVSSELREILIGSARRMVEQGAQGIVLGSTDLAFALKPEDLDVVLFDTNVLHAKGVAEWMIEATDVD</sequence>
<dbReference type="Pfam" id="PF01177">
    <property type="entry name" value="Asp_Glu_race"/>
    <property type="match status" value="1"/>
</dbReference>
<proteinExistence type="inferred from homology"/>
<dbReference type="EMBL" id="ML993589">
    <property type="protein sequence ID" value="KAF2169026.1"/>
    <property type="molecule type" value="Genomic_DNA"/>
</dbReference>
<dbReference type="InterPro" id="IPR001920">
    <property type="entry name" value="Asp/Glu_race"/>
</dbReference>
<dbReference type="SUPFAM" id="SSF53681">
    <property type="entry name" value="Aspartate/glutamate racemase"/>
    <property type="match status" value="2"/>
</dbReference>